<sequence>MGGVSAATTATGFAVTRADVARLTKNVVSEGFATEVAEETPASSSRRVTPSTVSAVTTSFGALGSWFAVAGFEIDITACPLVDVRALYRALDAADAAPADEDDAAPADDDPVSADATPCAAKRIPAPTPRTAASRPIRPTNAAAATART</sequence>
<proteinExistence type="predicted"/>
<dbReference type="Proteomes" id="UP000467148">
    <property type="component" value="Chromosome"/>
</dbReference>
<dbReference type="KEGG" id="mhev:MHEL_26480"/>
<name>A0A7I7T7Y5_9MYCO</name>
<dbReference type="AlphaFoldDB" id="A0A7I7T7Y5"/>
<feature type="compositionally biased region" description="Low complexity" evidence="1">
    <location>
        <begin position="113"/>
        <end position="149"/>
    </location>
</feature>
<evidence type="ECO:0000256" key="1">
    <source>
        <dbReference type="SAM" id="MobiDB-lite"/>
    </source>
</evidence>
<feature type="compositionally biased region" description="Acidic residues" evidence="1">
    <location>
        <begin position="98"/>
        <end position="112"/>
    </location>
</feature>
<gene>
    <name evidence="2" type="ORF">MHEL_26480</name>
</gene>
<reference evidence="2 3" key="1">
    <citation type="journal article" date="2019" name="Emerg. Microbes Infect.">
        <title>Comprehensive subspecies identification of 175 nontuberculous mycobacteria species based on 7547 genomic profiles.</title>
        <authorList>
            <person name="Matsumoto Y."/>
            <person name="Kinjo T."/>
            <person name="Motooka D."/>
            <person name="Nabeya D."/>
            <person name="Jung N."/>
            <person name="Uechi K."/>
            <person name="Horii T."/>
            <person name="Iida T."/>
            <person name="Fujita J."/>
            <person name="Nakamura S."/>
        </authorList>
    </citation>
    <scope>NUCLEOTIDE SEQUENCE [LARGE SCALE GENOMIC DNA]</scope>
    <source>
        <strain evidence="2 3">JCM 30396</strain>
    </source>
</reference>
<accession>A0A7I7T7Y5</accession>
<protein>
    <submittedName>
        <fullName evidence="2">Uncharacterized protein</fullName>
    </submittedName>
</protein>
<organism evidence="2 3">
    <name type="scientific">Mycolicibacterium helvum</name>
    <dbReference type="NCBI Taxonomy" id="1534349"/>
    <lineage>
        <taxon>Bacteria</taxon>
        <taxon>Bacillati</taxon>
        <taxon>Actinomycetota</taxon>
        <taxon>Actinomycetes</taxon>
        <taxon>Mycobacteriales</taxon>
        <taxon>Mycobacteriaceae</taxon>
        <taxon>Mycolicibacterium</taxon>
    </lineage>
</organism>
<dbReference type="EMBL" id="AP022596">
    <property type="protein sequence ID" value="BBY64405.1"/>
    <property type="molecule type" value="Genomic_DNA"/>
</dbReference>
<keyword evidence="3" id="KW-1185">Reference proteome</keyword>
<feature type="region of interest" description="Disordered" evidence="1">
    <location>
        <begin position="97"/>
        <end position="149"/>
    </location>
</feature>
<evidence type="ECO:0000313" key="3">
    <source>
        <dbReference type="Proteomes" id="UP000467148"/>
    </source>
</evidence>
<evidence type="ECO:0000313" key="2">
    <source>
        <dbReference type="EMBL" id="BBY64405.1"/>
    </source>
</evidence>